<keyword evidence="1" id="KW-0472">Membrane</keyword>
<feature type="transmembrane region" description="Helical" evidence="1">
    <location>
        <begin position="7"/>
        <end position="24"/>
    </location>
</feature>
<evidence type="ECO:0000259" key="2">
    <source>
        <dbReference type="PROSITE" id="PS50208"/>
    </source>
</evidence>
<dbReference type="Gene3D" id="3.40.50.1460">
    <property type="match status" value="1"/>
</dbReference>
<dbReference type="InterPro" id="IPR052039">
    <property type="entry name" value="Caspase-related_regulators"/>
</dbReference>
<keyword evidence="1" id="KW-1133">Transmembrane helix</keyword>
<dbReference type="PANTHER" id="PTHR22576">
    <property type="entry name" value="MUCOSA ASSOCIATED LYMPHOID TISSUE LYMPHOMA TRANSLOCATION PROTEIN 1/PARACASPASE"/>
    <property type="match status" value="1"/>
</dbReference>
<evidence type="ECO:0000256" key="1">
    <source>
        <dbReference type="SAM" id="Phobius"/>
    </source>
</evidence>
<name>A0ABT3ASZ0_9CYAN</name>
<comment type="caution">
    <text evidence="3">The sequence shown here is derived from an EMBL/GenBank/DDBJ whole genome shotgun (WGS) entry which is preliminary data.</text>
</comment>
<keyword evidence="1" id="KW-0812">Transmembrane</keyword>
<protein>
    <submittedName>
        <fullName evidence="3">Caspase family protein</fullName>
    </submittedName>
</protein>
<dbReference type="Gene3D" id="1.20.120.1490">
    <property type="match status" value="1"/>
</dbReference>
<sequence>MLYYKSLLTIGAIVLTPLSFYIIFVPTNQAQSQILPPAQKLLAVASPKRVALVIGNSRYLPGLELVNPRNDAEDMSKVLGELGFDVIKVLDADKKQIDIALNKFKSKLAQGSVGVFYYAGHGVQVDGENYLIPTDAKLLAEKDVRYQALPVGEVQNIMEESKTDANIIILDACRNNPFSRRWNRSTAARGLAPIQAASGFYIAFATRPGAVASDGGSKNGTFTSYLLKYIKTPNIPIETLFKKVRQGVFEETKKGQIPWDSSSLIGEFSFNPVSTATNTPPPTPIAKPTISPTLPDPIAKPTISLTQRQQTQIEQIRANVLKQIEQLLTEEQDAQFKAALSTGKSGREAFTALKFTPQQQTELQQIMVRSQQQMEAVLTPDQRAEVERLRRQTK</sequence>
<organism evidence="3 4">
    <name type="scientific">Plectonema radiosum NIES-515</name>
    <dbReference type="NCBI Taxonomy" id="2986073"/>
    <lineage>
        <taxon>Bacteria</taxon>
        <taxon>Bacillati</taxon>
        <taxon>Cyanobacteriota</taxon>
        <taxon>Cyanophyceae</taxon>
        <taxon>Oscillatoriophycideae</taxon>
        <taxon>Oscillatoriales</taxon>
        <taxon>Microcoleaceae</taxon>
        <taxon>Plectonema</taxon>
    </lineage>
</organism>
<feature type="domain" description="Caspase family p20" evidence="2">
    <location>
        <begin position="47"/>
        <end position="177"/>
    </location>
</feature>
<keyword evidence="4" id="KW-1185">Reference proteome</keyword>
<evidence type="ECO:0000313" key="3">
    <source>
        <dbReference type="EMBL" id="MCV3212228.1"/>
    </source>
</evidence>
<accession>A0ABT3ASZ0</accession>
<gene>
    <name evidence="3" type="ORF">OGM63_01575</name>
</gene>
<dbReference type="PROSITE" id="PS50208">
    <property type="entry name" value="CASPASE_P20"/>
    <property type="match status" value="1"/>
</dbReference>
<dbReference type="InterPro" id="IPR029030">
    <property type="entry name" value="Caspase-like_dom_sf"/>
</dbReference>
<dbReference type="EMBL" id="JAOWRF010000017">
    <property type="protein sequence ID" value="MCV3212228.1"/>
    <property type="molecule type" value="Genomic_DNA"/>
</dbReference>
<dbReference type="InterPro" id="IPR011600">
    <property type="entry name" value="Pept_C14_caspase"/>
</dbReference>
<dbReference type="Proteomes" id="UP001526143">
    <property type="component" value="Unassembled WGS sequence"/>
</dbReference>
<evidence type="ECO:0000313" key="4">
    <source>
        <dbReference type="Proteomes" id="UP001526143"/>
    </source>
</evidence>
<proteinExistence type="predicted"/>
<dbReference type="Pfam" id="PF00656">
    <property type="entry name" value="Peptidase_C14"/>
    <property type="match status" value="1"/>
</dbReference>
<dbReference type="PANTHER" id="PTHR22576:SF37">
    <property type="entry name" value="MUCOSA-ASSOCIATED LYMPHOID TISSUE LYMPHOMA TRANSLOCATION PROTEIN 1"/>
    <property type="match status" value="1"/>
</dbReference>
<dbReference type="InterPro" id="IPR001309">
    <property type="entry name" value="Pept_C14_p20"/>
</dbReference>
<reference evidence="3 4" key="1">
    <citation type="submission" date="2022-10" db="EMBL/GenBank/DDBJ databases">
        <title>Identification of biosynthetic pathway for the production of the potent trypsin inhibitor radiosumin.</title>
        <authorList>
            <person name="Fewer D.P."/>
            <person name="Delbaje E."/>
            <person name="Ouyang X."/>
            <person name="Agostino P.D."/>
            <person name="Wahlsten M."/>
            <person name="Jokela J."/>
            <person name="Permi P."/>
            <person name="Haapaniemi E."/>
            <person name="Koistinen H."/>
        </authorList>
    </citation>
    <scope>NUCLEOTIDE SEQUENCE [LARGE SCALE GENOMIC DNA]</scope>
    <source>
        <strain evidence="3 4">NIES-515</strain>
    </source>
</reference>
<dbReference type="SUPFAM" id="SSF52129">
    <property type="entry name" value="Caspase-like"/>
    <property type="match status" value="1"/>
</dbReference>
<dbReference type="RefSeq" id="WP_263743744.1">
    <property type="nucleotide sequence ID" value="NZ_JAOWRF010000017.1"/>
</dbReference>